<name>A0A917IEX0_9MICO</name>
<dbReference type="PANTHER" id="PTHR33164:SF43">
    <property type="entry name" value="HTH-TYPE TRANSCRIPTIONAL REPRESSOR YETL"/>
    <property type="match status" value="1"/>
</dbReference>
<dbReference type="InterPro" id="IPR036390">
    <property type="entry name" value="WH_DNA-bd_sf"/>
</dbReference>
<dbReference type="InterPro" id="IPR036388">
    <property type="entry name" value="WH-like_DNA-bd_sf"/>
</dbReference>
<protein>
    <recommendedName>
        <fullName evidence="1">HTH marR-type domain-containing protein</fullName>
    </recommendedName>
</protein>
<dbReference type="PANTHER" id="PTHR33164">
    <property type="entry name" value="TRANSCRIPTIONAL REGULATOR, MARR FAMILY"/>
    <property type="match status" value="1"/>
</dbReference>
<dbReference type="Gene3D" id="1.10.10.10">
    <property type="entry name" value="Winged helix-like DNA-binding domain superfamily/Winged helix DNA-binding domain"/>
    <property type="match status" value="1"/>
</dbReference>
<dbReference type="Proteomes" id="UP000657592">
    <property type="component" value="Unassembled WGS sequence"/>
</dbReference>
<dbReference type="GO" id="GO:0006950">
    <property type="term" value="P:response to stress"/>
    <property type="evidence" value="ECO:0007669"/>
    <property type="project" value="TreeGrafter"/>
</dbReference>
<dbReference type="PROSITE" id="PS50995">
    <property type="entry name" value="HTH_MARR_2"/>
    <property type="match status" value="1"/>
</dbReference>
<reference evidence="2" key="2">
    <citation type="submission" date="2020-09" db="EMBL/GenBank/DDBJ databases">
        <authorList>
            <person name="Sun Q."/>
            <person name="Zhou Y."/>
        </authorList>
    </citation>
    <scope>NUCLEOTIDE SEQUENCE</scope>
    <source>
        <strain evidence="2">CGMCC 1.15794</strain>
    </source>
</reference>
<reference evidence="2" key="1">
    <citation type="journal article" date="2014" name="Int. J. Syst. Evol. Microbiol.">
        <title>Complete genome sequence of Corynebacterium casei LMG S-19264T (=DSM 44701T), isolated from a smear-ripened cheese.</title>
        <authorList>
            <consortium name="US DOE Joint Genome Institute (JGI-PGF)"/>
            <person name="Walter F."/>
            <person name="Albersmeier A."/>
            <person name="Kalinowski J."/>
            <person name="Ruckert C."/>
        </authorList>
    </citation>
    <scope>NUCLEOTIDE SEQUENCE</scope>
    <source>
        <strain evidence="2">CGMCC 1.15794</strain>
    </source>
</reference>
<proteinExistence type="predicted"/>
<dbReference type="InterPro" id="IPR039422">
    <property type="entry name" value="MarR/SlyA-like"/>
</dbReference>
<evidence type="ECO:0000313" key="2">
    <source>
        <dbReference type="EMBL" id="GGH37058.1"/>
    </source>
</evidence>
<feature type="domain" description="HTH marR-type" evidence="1">
    <location>
        <begin position="4"/>
        <end position="136"/>
    </location>
</feature>
<comment type="caution">
    <text evidence="2">The sequence shown here is derived from an EMBL/GenBank/DDBJ whole genome shotgun (WGS) entry which is preliminary data.</text>
</comment>
<gene>
    <name evidence="2" type="ORF">GCM10010921_06650</name>
</gene>
<sequence length="143" mass="15797">METAGGFVYVIKQLELALRPRFLEACATEGMTGAQYTVLTVLQRRPGITSSELARRSLVRPQTMAGTIDALLGAGLVRREDDPAHARRKLLFLTPAGSEAVDRVSVPVRELEELLVGDLTPEEREQFFDYLRRSRNALGAAGR</sequence>
<dbReference type="Pfam" id="PF12802">
    <property type="entry name" value="MarR_2"/>
    <property type="match status" value="1"/>
</dbReference>
<keyword evidence="3" id="KW-1185">Reference proteome</keyword>
<organism evidence="2 3">
    <name type="scientific">Microbacterium album</name>
    <dbReference type="NCBI Taxonomy" id="2053191"/>
    <lineage>
        <taxon>Bacteria</taxon>
        <taxon>Bacillati</taxon>
        <taxon>Actinomycetota</taxon>
        <taxon>Actinomycetes</taxon>
        <taxon>Micrococcales</taxon>
        <taxon>Microbacteriaceae</taxon>
        <taxon>Microbacterium</taxon>
    </lineage>
</organism>
<dbReference type="RefSeq" id="WP_188754836.1">
    <property type="nucleotide sequence ID" value="NZ_BMJY01000002.1"/>
</dbReference>
<dbReference type="InterPro" id="IPR000835">
    <property type="entry name" value="HTH_MarR-typ"/>
</dbReference>
<dbReference type="SMART" id="SM00347">
    <property type="entry name" value="HTH_MARR"/>
    <property type="match status" value="1"/>
</dbReference>
<dbReference type="GO" id="GO:0003700">
    <property type="term" value="F:DNA-binding transcription factor activity"/>
    <property type="evidence" value="ECO:0007669"/>
    <property type="project" value="InterPro"/>
</dbReference>
<dbReference type="AlphaFoldDB" id="A0A917IEX0"/>
<accession>A0A917IEX0</accession>
<dbReference type="EMBL" id="BMJY01000002">
    <property type="protein sequence ID" value="GGH37058.1"/>
    <property type="molecule type" value="Genomic_DNA"/>
</dbReference>
<dbReference type="SUPFAM" id="SSF46785">
    <property type="entry name" value="Winged helix' DNA-binding domain"/>
    <property type="match status" value="1"/>
</dbReference>
<evidence type="ECO:0000259" key="1">
    <source>
        <dbReference type="PROSITE" id="PS50995"/>
    </source>
</evidence>
<evidence type="ECO:0000313" key="3">
    <source>
        <dbReference type="Proteomes" id="UP000657592"/>
    </source>
</evidence>